<keyword evidence="3" id="KW-1185">Reference proteome</keyword>
<proteinExistence type="predicted"/>
<keyword evidence="1" id="KW-0472">Membrane</keyword>
<gene>
    <name evidence="2" type="ORF">PM10SUCC1_33680</name>
</gene>
<reference evidence="2" key="1">
    <citation type="submission" date="2022-12" db="EMBL/GenBank/DDBJ databases">
        <title>Reference genome sequencing for broad-spectrum identification of bacterial and archaeal isolates by mass spectrometry.</title>
        <authorList>
            <person name="Sekiguchi Y."/>
            <person name="Tourlousse D.M."/>
        </authorList>
    </citation>
    <scope>NUCLEOTIDE SEQUENCE</scope>
    <source>
        <strain evidence="2">10succ1</strain>
    </source>
</reference>
<evidence type="ECO:0000313" key="2">
    <source>
        <dbReference type="EMBL" id="GLI57854.1"/>
    </source>
</evidence>
<dbReference type="RefSeq" id="WP_281837528.1">
    <property type="nucleotide sequence ID" value="NZ_BSDY01000026.1"/>
</dbReference>
<evidence type="ECO:0000313" key="3">
    <source>
        <dbReference type="Proteomes" id="UP001144471"/>
    </source>
</evidence>
<dbReference type="Proteomes" id="UP001144471">
    <property type="component" value="Unassembled WGS sequence"/>
</dbReference>
<protein>
    <submittedName>
        <fullName evidence="2">Uncharacterized protein</fullName>
    </submittedName>
</protein>
<evidence type="ECO:0000256" key="1">
    <source>
        <dbReference type="SAM" id="Phobius"/>
    </source>
</evidence>
<feature type="transmembrane region" description="Helical" evidence="1">
    <location>
        <begin position="153"/>
        <end position="170"/>
    </location>
</feature>
<comment type="caution">
    <text evidence="2">The sequence shown here is derived from an EMBL/GenBank/DDBJ whole genome shotgun (WGS) entry which is preliminary data.</text>
</comment>
<name>A0A9W6GPR6_9FUSO</name>
<sequence length="179" mass="20746">MKKVLILFLTIYMGVLSFSQIDDRLGALNKEETAKLEKKVEEVSEATDLEFYVNYFKGEDTLQLKEVQKSVIINLQRVDEDNLKVSLNFTQDIDIEEYRGDIENILDNLEEILNEGKNLEYSMELLGSLEEVLLKAKKADEEKRKSFSAQGNNTGKIIFLIVFLGGVFYLRKKKFKFKK</sequence>
<accession>A0A9W6GPR6</accession>
<keyword evidence="1" id="KW-0812">Transmembrane</keyword>
<dbReference type="EMBL" id="BSDY01000026">
    <property type="protein sequence ID" value="GLI57854.1"/>
    <property type="molecule type" value="Genomic_DNA"/>
</dbReference>
<keyword evidence="1" id="KW-1133">Transmembrane helix</keyword>
<dbReference type="AlphaFoldDB" id="A0A9W6GPR6"/>
<organism evidence="2 3">
    <name type="scientific">Propionigenium maris DSM 9537</name>
    <dbReference type="NCBI Taxonomy" id="1123000"/>
    <lineage>
        <taxon>Bacteria</taxon>
        <taxon>Fusobacteriati</taxon>
        <taxon>Fusobacteriota</taxon>
        <taxon>Fusobacteriia</taxon>
        <taxon>Fusobacteriales</taxon>
        <taxon>Fusobacteriaceae</taxon>
        <taxon>Propionigenium</taxon>
    </lineage>
</organism>